<keyword evidence="3" id="KW-1185">Reference proteome</keyword>
<feature type="compositionally biased region" description="Polar residues" evidence="1">
    <location>
        <begin position="162"/>
        <end position="179"/>
    </location>
</feature>
<protein>
    <submittedName>
        <fullName evidence="2">Uncharacterized protein</fullName>
    </submittedName>
</protein>
<comment type="caution">
    <text evidence="2">The sequence shown here is derived from an EMBL/GenBank/DDBJ whole genome shotgun (WGS) entry which is preliminary data.</text>
</comment>
<evidence type="ECO:0000256" key="1">
    <source>
        <dbReference type="SAM" id="MobiDB-lite"/>
    </source>
</evidence>
<evidence type="ECO:0000313" key="3">
    <source>
        <dbReference type="Proteomes" id="UP000664534"/>
    </source>
</evidence>
<reference evidence="2" key="1">
    <citation type="submission" date="2021-03" db="EMBL/GenBank/DDBJ databases">
        <authorList>
            <person name="Tagirdzhanova G."/>
        </authorList>
    </citation>
    <scope>NUCLEOTIDE SEQUENCE</scope>
</reference>
<feature type="region of interest" description="Disordered" evidence="1">
    <location>
        <begin position="160"/>
        <end position="231"/>
    </location>
</feature>
<evidence type="ECO:0000313" key="2">
    <source>
        <dbReference type="EMBL" id="CAF9942606.1"/>
    </source>
</evidence>
<gene>
    <name evidence="2" type="ORF">IMSHALPRED_003910</name>
</gene>
<dbReference type="EMBL" id="CAJPDT010000198">
    <property type="protein sequence ID" value="CAF9942606.1"/>
    <property type="molecule type" value="Genomic_DNA"/>
</dbReference>
<sequence length="259" mass="28751">MSTSSTSRADNSSPPVGCFKVGPKVSFRVEYDLGREEEVQPLRVTIPKDEPFDKFLWRLRNVFYGDSFERSLRQWEYVLVDRQYKKGDPLPLTSSNTYYAMVSNLLKPRSRWRHAVVRRSHSENPILRAVAEGTFNAALDLPMIDAAVPVTSLPQIPEASEADSSIVDNPQVDLSQPDDSSADIPMPDAPTDEDLHKRVASTPPSGAWVTTSASAKTSSPAPSREPPFKANMRELTAPSIPITRPCAILFTLDQFTTSE</sequence>
<feature type="compositionally biased region" description="Low complexity" evidence="1">
    <location>
        <begin position="210"/>
        <end position="222"/>
    </location>
</feature>
<dbReference type="Proteomes" id="UP000664534">
    <property type="component" value="Unassembled WGS sequence"/>
</dbReference>
<dbReference type="OrthoDB" id="10420417at2759"/>
<organism evidence="2 3">
    <name type="scientific">Imshaugia aleurites</name>
    <dbReference type="NCBI Taxonomy" id="172621"/>
    <lineage>
        <taxon>Eukaryota</taxon>
        <taxon>Fungi</taxon>
        <taxon>Dikarya</taxon>
        <taxon>Ascomycota</taxon>
        <taxon>Pezizomycotina</taxon>
        <taxon>Lecanoromycetes</taxon>
        <taxon>OSLEUM clade</taxon>
        <taxon>Lecanoromycetidae</taxon>
        <taxon>Lecanorales</taxon>
        <taxon>Lecanorineae</taxon>
        <taxon>Parmeliaceae</taxon>
        <taxon>Imshaugia</taxon>
    </lineage>
</organism>
<name>A0A8H3J850_9LECA</name>
<dbReference type="AlphaFoldDB" id="A0A8H3J850"/>
<proteinExistence type="predicted"/>
<accession>A0A8H3J850</accession>